<comment type="caution">
    <text evidence="14">The sequence shown here is derived from an EMBL/GenBank/DDBJ whole genome shotgun (WGS) entry which is preliminary data.</text>
</comment>
<dbReference type="GO" id="GO:0016787">
    <property type="term" value="F:hydrolase activity"/>
    <property type="evidence" value="ECO:0007669"/>
    <property type="project" value="UniProtKB-KW"/>
</dbReference>
<evidence type="ECO:0000256" key="4">
    <source>
        <dbReference type="ARBA" id="ARBA00022801"/>
    </source>
</evidence>
<evidence type="ECO:0000256" key="1">
    <source>
        <dbReference type="ARBA" id="ARBA00004477"/>
    </source>
</evidence>
<reference evidence="14 15" key="1">
    <citation type="submission" date="2024-07" db="EMBL/GenBank/DDBJ databases">
        <title>Chromosome-level genome assembly of the water stick insect Ranatra chinensis (Heteroptera: Nepidae).</title>
        <authorList>
            <person name="Liu X."/>
        </authorList>
    </citation>
    <scope>NUCLEOTIDE SEQUENCE [LARGE SCALE GENOMIC DNA]</scope>
    <source>
        <strain evidence="14">Cailab_2021Rc</strain>
        <tissue evidence="14">Muscle</tissue>
    </source>
</reference>
<evidence type="ECO:0000256" key="5">
    <source>
        <dbReference type="ARBA" id="ARBA00022824"/>
    </source>
</evidence>
<comment type="subcellular location">
    <subcellularLocation>
        <location evidence="1">Endoplasmic reticulum membrane</location>
        <topology evidence="1">Multi-pass membrane protein</topology>
    </subcellularLocation>
</comment>
<dbReference type="AlphaFoldDB" id="A0ABD0XXW8"/>
<dbReference type="GO" id="GO:0005789">
    <property type="term" value="C:endoplasmic reticulum membrane"/>
    <property type="evidence" value="ECO:0007669"/>
    <property type="project" value="UniProtKB-SubCell"/>
</dbReference>
<dbReference type="InterPro" id="IPR027417">
    <property type="entry name" value="P-loop_NTPase"/>
</dbReference>
<keyword evidence="6" id="KW-0460">Magnesium</keyword>
<proteinExistence type="inferred from homology"/>
<evidence type="ECO:0000256" key="9">
    <source>
        <dbReference type="ARBA" id="ARBA00023136"/>
    </source>
</evidence>
<evidence type="ECO:0000313" key="15">
    <source>
        <dbReference type="Proteomes" id="UP001558652"/>
    </source>
</evidence>
<keyword evidence="7 12" id="KW-1133">Transmembrane helix</keyword>
<sequence length="556" mass="61632">MVLTSAELGATNGGGGRQDAAGGEAVQVVISKPDHTFVLDVEALERLLLVDEIKDRSVVVVSVAGVFRKGKSFILDFFIRYLRSRYAEYTTDDSWMGWEDAPLEGFAWRGGCERYTTGILMWSQIFLTTLADGEKVAVVLLDTQGTFDCESTVRDCSTVFALSTMISSILVYNLSQNIQEDDLQHLQLFTEYGRLALENTGSKPFQKLQFLVRDWSCPYEVEYGQVGGNMLLERRLQIAENQHQELQYIRKHIRSCFSDIGCFLMPHPGLRVATSPKFDGRLSEIEADFKECLKRLVPMLLAPENLIVKEISGQRVKAKELIHYFKSYMNIYSGDQLPEPKSILAATAEANNLAAEGAAKERYRNAMEDVCGGARPYLSGDRLEAEHLKARDAAMEQFDSVRKMGGAQFSAQYRDRLQADLDNYYGQFKLHNESKTVFKAARTLSVFLTAAVVFYVLSGVLGLVGMYYLANLCSVLVTAALTAVLTWSYARYAGGMAPVAEAMDAVANLILENIMKPAFRGFVEKGVDQIVTNPVTCLTGSGSSLAVDENPAHPIS</sequence>
<keyword evidence="8" id="KW-0342">GTP-binding</keyword>
<keyword evidence="5" id="KW-0256">Endoplasmic reticulum</keyword>
<organism evidence="14 15">
    <name type="scientific">Ranatra chinensis</name>
    <dbReference type="NCBI Taxonomy" id="642074"/>
    <lineage>
        <taxon>Eukaryota</taxon>
        <taxon>Metazoa</taxon>
        <taxon>Ecdysozoa</taxon>
        <taxon>Arthropoda</taxon>
        <taxon>Hexapoda</taxon>
        <taxon>Insecta</taxon>
        <taxon>Pterygota</taxon>
        <taxon>Neoptera</taxon>
        <taxon>Paraneoptera</taxon>
        <taxon>Hemiptera</taxon>
        <taxon>Heteroptera</taxon>
        <taxon>Panheteroptera</taxon>
        <taxon>Nepomorpha</taxon>
        <taxon>Nepidae</taxon>
        <taxon>Ranatrinae</taxon>
        <taxon>Ranatra</taxon>
    </lineage>
</organism>
<accession>A0ABD0XXW8</accession>
<feature type="transmembrane region" description="Helical" evidence="12">
    <location>
        <begin position="469"/>
        <end position="490"/>
    </location>
</feature>
<comment type="similarity">
    <text evidence="11">Belongs to the TRAFAC class dynamin-like GTPase superfamily. GB1/RHD3 GTPase family.</text>
</comment>
<dbReference type="PANTHER" id="PTHR10751">
    <property type="entry name" value="GUANYLATE BINDING PROTEIN"/>
    <property type="match status" value="1"/>
</dbReference>
<comment type="catalytic activity">
    <reaction evidence="10">
        <text>GTP + H2O = GDP + phosphate + H(+)</text>
        <dbReference type="Rhea" id="RHEA:19669"/>
        <dbReference type="ChEBI" id="CHEBI:15377"/>
        <dbReference type="ChEBI" id="CHEBI:15378"/>
        <dbReference type="ChEBI" id="CHEBI:37565"/>
        <dbReference type="ChEBI" id="CHEBI:43474"/>
        <dbReference type="ChEBI" id="CHEBI:58189"/>
    </reaction>
    <physiologicalReaction direction="left-to-right" evidence="10">
        <dbReference type="Rhea" id="RHEA:19670"/>
    </physiologicalReaction>
</comment>
<name>A0ABD0XXW8_9HEMI</name>
<evidence type="ECO:0000256" key="12">
    <source>
        <dbReference type="SAM" id="Phobius"/>
    </source>
</evidence>
<keyword evidence="9 12" id="KW-0472">Membrane</keyword>
<dbReference type="EMBL" id="JBFDAA010000018">
    <property type="protein sequence ID" value="KAL1115988.1"/>
    <property type="molecule type" value="Genomic_DNA"/>
</dbReference>
<dbReference type="InterPro" id="IPR030386">
    <property type="entry name" value="G_GB1_RHD3_dom"/>
</dbReference>
<feature type="transmembrane region" description="Helical" evidence="12">
    <location>
        <begin position="444"/>
        <end position="463"/>
    </location>
</feature>
<evidence type="ECO:0000313" key="14">
    <source>
        <dbReference type="EMBL" id="KAL1115988.1"/>
    </source>
</evidence>
<evidence type="ECO:0000256" key="10">
    <source>
        <dbReference type="ARBA" id="ARBA00049117"/>
    </source>
</evidence>
<dbReference type="GO" id="GO:0005525">
    <property type="term" value="F:GTP binding"/>
    <property type="evidence" value="ECO:0007669"/>
    <property type="project" value="UniProtKB-KW"/>
</dbReference>
<evidence type="ECO:0000256" key="6">
    <source>
        <dbReference type="ARBA" id="ARBA00022842"/>
    </source>
</evidence>
<evidence type="ECO:0000256" key="2">
    <source>
        <dbReference type="ARBA" id="ARBA00022692"/>
    </source>
</evidence>
<keyword evidence="15" id="KW-1185">Reference proteome</keyword>
<dbReference type="PROSITE" id="PS51715">
    <property type="entry name" value="G_GB1_RHD3"/>
    <property type="match status" value="1"/>
</dbReference>
<feature type="domain" description="GB1/RHD3-type G" evidence="13">
    <location>
        <begin position="55"/>
        <end position="305"/>
    </location>
</feature>
<dbReference type="FunFam" id="1.20.58.420:FF:000001">
    <property type="entry name" value="Atlastin-1 isoform 1"/>
    <property type="match status" value="1"/>
</dbReference>
<dbReference type="SUPFAM" id="SSF52540">
    <property type="entry name" value="P-loop containing nucleoside triphosphate hydrolases"/>
    <property type="match status" value="1"/>
</dbReference>
<evidence type="ECO:0000256" key="7">
    <source>
        <dbReference type="ARBA" id="ARBA00022989"/>
    </source>
</evidence>
<gene>
    <name evidence="14" type="ORF">AAG570_005483</name>
</gene>
<dbReference type="Proteomes" id="UP001558652">
    <property type="component" value="Unassembled WGS sequence"/>
</dbReference>
<keyword evidence="3" id="KW-0547">Nucleotide-binding</keyword>
<keyword evidence="2 12" id="KW-0812">Transmembrane</keyword>
<evidence type="ECO:0000259" key="13">
    <source>
        <dbReference type="PROSITE" id="PS51715"/>
    </source>
</evidence>
<evidence type="ECO:0000256" key="8">
    <source>
        <dbReference type="ARBA" id="ARBA00023134"/>
    </source>
</evidence>
<dbReference type="InterPro" id="IPR015894">
    <property type="entry name" value="Guanylate-bd_N"/>
</dbReference>
<dbReference type="SUPFAM" id="SSF48340">
    <property type="entry name" value="Interferon-induced guanylate-binding protein 1 (GBP1), C-terminal domain"/>
    <property type="match status" value="1"/>
</dbReference>
<dbReference type="Gene3D" id="1.20.58.420">
    <property type="entry name" value="AHSP"/>
    <property type="match status" value="1"/>
</dbReference>
<dbReference type="Gene3D" id="3.40.50.300">
    <property type="entry name" value="P-loop containing nucleotide triphosphate hydrolases"/>
    <property type="match status" value="1"/>
</dbReference>
<evidence type="ECO:0000256" key="11">
    <source>
        <dbReference type="PROSITE-ProRule" id="PRU01052"/>
    </source>
</evidence>
<protein>
    <recommendedName>
        <fullName evidence="13">GB1/RHD3-type G domain-containing protein</fullName>
    </recommendedName>
</protein>
<dbReference type="CDD" id="cd01851">
    <property type="entry name" value="GBP"/>
    <property type="match status" value="1"/>
</dbReference>
<evidence type="ECO:0000256" key="3">
    <source>
        <dbReference type="ARBA" id="ARBA00022741"/>
    </source>
</evidence>
<dbReference type="InterPro" id="IPR036543">
    <property type="entry name" value="Guanylate-bd_C_sf"/>
</dbReference>
<dbReference type="FunFam" id="3.40.50.300:FF:003207">
    <property type="entry name" value="ATLastiN (Endoplasmic reticulum GTPase) related"/>
    <property type="match status" value="1"/>
</dbReference>
<keyword evidence="4" id="KW-0378">Hydrolase</keyword>
<dbReference type="Pfam" id="PF02263">
    <property type="entry name" value="GBP"/>
    <property type="match status" value="1"/>
</dbReference>